<name>A0A1G2DCC4_9BACT</name>
<evidence type="ECO:0008006" key="6">
    <source>
        <dbReference type="Google" id="ProtNLM"/>
    </source>
</evidence>
<reference evidence="4 5" key="1">
    <citation type="journal article" date="2016" name="Nat. Commun.">
        <title>Thousands of microbial genomes shed light on interconnected biogeochemical processes in an aquifer system.</title>
        <authorList>
            <person name="Anantharaman K."/>
            <person name="Brown C.T."/>
            <person name="Hug L.A."/>
            <person name="Sharon I."/>
            <person name="Castelle C.J."/>
            <person name="Probst A.J."/>
            <person name="Thomas B.C."/>
            <person name="Singh A."/>
            <person name="Wilkins M.J."/>
            <person name="Karaoz U."/>
            <person name="Brodie E.L."/>
            <person name="Williams K.H."/>
            <person name="Hubbard S.S."/>
            <person name="Banfield J.F."/>
        </authorList>
    </citation>
    <scope>NUCLEOTIDE SEQUENCE [LARGE SCALE GENOMIC DNA]</scope>
</reference>
<feature type="binding site" evidence="3">
    <location>
        <position position="64"/>
    </location>
    <ligand>
        <name>Mg(2+)</name>
        <dbReference type="ChEBI" id="CHEBI:18420"/>
        <label>1</label>
    </ligand>
</feature>
<comment type="similarity">
    <text evidence="1">Belongs to the ADP-ribosylglycohydrolase family.</text>
</comment>
<dbReference type="Gene3D" id="1.10.4080.10">
    <property type="entry name" value="ADP-ribosylation/Crystallin J1"/>
    <property type="match status" value="1"/>
</dbReference>
<evidence type="ECO:0000256" key="1">
    <source>
        <dbReference type="ARBA" id="ARBA00010702"/>
    </source>
</evidence>
<evidence type="ECO:0000256" key="3">
    <source>
        <dbReference type="PIRSR" id="PIRSR605502-1"/>
    </source>
</evidence>
<comment type="cofactor">
    <cofactor evidence="3">
        <name>Mg(2+)</name>
        <dbReference type="ChEBI" id="CHEBI:18420"/>
    </cofactor>
    <text evidence="3">Binds 2 magnesium ions per subunit.</text>
</comment>
<feature type="binding site" evidence="3">
    <location>
        <position position="63"/>
    </location>
    <ligand>
        <name>Mg(2+)</name>
        <dbReference type="ChEBI" id="CHEBI:18420"/>
        <label>1</label>
    </ligand>
</feature>
<evidence type="ECO:0000313" key="5">
    <source>
        <dbReference type="Proteomes" id="UP000178534"/>
    </source>
</evidence>
<dbReference type="GO" id="GO:0046872">
    <property type="term" value="F:metal ion binding"/>
    <property type="evidence" value="ECO:0007669"/>
    <property type="project" value="UniProtKB-KW"/>
</dbReference>
<comment type="caution">
    <text evidence="4">The sequence shown here is derived from an EMBL/GenBank/DDBJ whole genome shotgun (WGS) entry which is preliminary data.</text>
</comment>
<protein>
    <recommendedName>
        <fullName evidence="6">ADP-ribosylglycohydrolase</fullName>
    </recommendedName>
</protein>
<dbReference type="SUPFAM" id="SSF101478">
    <property type="entry name" value="ADP-ribosylglycohydrolase"/>
    <property type="match status" value="1"/>
</dbReference>
<feature type="binding site" evidence="3">
    <location>
        <position position="291"/>
    </location>
    <ligand>
        <name>Mg(2+)</name>
        <dbReference type="ChEBI" id="CHEBI:18420"/>
        <label>1</label>
    </ligand>
</feature>
<dbReference type="AlphaFoldDB" id="A0A1G2DCC4"/>
<keyword evidence="2" id="KW-0378">Hydrolase</keyword>
<dbReference type="STRING" id="1798665.A2942_00525"/>
<evidence type="ECO:0000313" key="4">
    <source>
        <dbReference type="EMBL" id="OGZ11264.1"/>
    </source>
</evidence>
<proteinExistence type="inferred from homology"/>
<keyword evidence="3" id="KW-0479">Metal-binding</keyword>
<dbReference type="PANTHER" id="PTHR16222:SF24">
    <property type="entry name" value="ADP-RIBOSYLHYDROLASE ARH3"/>
    <property type="match status" value="1"/>
</dbReference>
<dbReference type="InterPro" id="IPR050792">
    <property type="entry name" value="ADP-ribosylglycohydrolase"/>
</dbReference>
<dbReference type="InterPro" id="IPR005502">
    <property type="entry name" value="Ribosyl_crysJ1"/>
</dbReference>
<organism evidence="4 5">
    <name type="scientific">Candidatus Lloydbacteria bacterium RIFCSPLOWO2_01_FULL_50_20</name>
    <dbReference type="NCBI Taxonomy" id="1798665"/>
    <lineage>
        <taxon>Bacteria</taxon>
        <taxon>Candidatus Lloydiibacteriota</taxon>
    </lineage>
</organism>
<dbReference type="GO" id="GO:0016787">
    <property type="term" value="F:hydrolase activity"/>
    <property type="evidence" value="ECO:0007669"/>
    <property type="project" value="UniProtKB-KW"/>
</dbReference>
<dbReference type="Proteomes" id="UP000178534">
    <property type="component" value="Unassembled WGS sequence"/>
</dbReference>
<gene>
    <name evidence="4" type="ORF">A2942_00525</name>
</gene>
<feature type="binding site" evidence="3">
    <location>
        <position position="294"/>
    </location>
    <ligand>
        <name>Mg(2+)</name>
        <dbReference type="ChEBI" id="CHEBI:18420"/>
        <label>1</label>
    </ligand>
</feature>
<dbReference type="EMBL" id="MHLP01000039">
    <property type="protein sequence ID" value="OGZ11264.1"/>
    <property type="molecule type" value="Genomic_DNA"/>
</dbReference>
<accession>A0A1G2DCC4</accession>
<sequence>MNLALTLADRIFAMFALGAIGDALGAPLEMMTATEIAKQYGRLTTFVERGDHKFGPIAKGETTDDTQLKLAIARSIVHMLGIDLGDIAREHVAELPRTTRGWGGSTREAVKRLEAGAHWSVSGSAPCRTQKKRGKGNGVAMKIDPVGAFCALRGVDPLLSGEHRTEIKSLALMTHNSAMGVASGLAQVVAIHHLLGNSIVLPQSFAERVTHAALIGERVFPAAVINDDDFLSERFQLLGGVTPETSNELLRSNFGNGGCYVYESLPVAYALFLRKPHSIEALYDAVAFGGDTDTVASIVGSLLGALNGSMLIPQALWSMINRRQEIETTVAEFVQALTP</sequence>
<evidence type="ECO:0000256" key="2">
    <source>
        <dbReference type="ARBA" id="ARBA00022801"/>
    </source>
</evidence>
<keyword evidence="3" id="KW-0460">Magnesium</keyword>
<dbReference type="PANTHER" id="PTHR16222">
    <property type="entry name" value="ADP-RIBOSYLGLYCOHYDROLASE"/>
    <property type="match status" value="1"/>
</dbReference>
<dbReference type="Pfam" id="PF03747">
    <property type="entry name" value="ADP_ribosyl_GH"/>
    <property type="match status" value="1"/>
</dbReference>
<feature type="binding site" evidence="3">
    <location>
        <position position="293"/>
    </location>
    <ligand>
        <name>Mg(2+)</name>
        <dbReference type="ChEBI" id="CHEBI:18420"/>
        <label>1</label>
    </ligand>
</feature>
<dbReference type="InterPro" id="IPR036705">
    <property type="entry name" value="Ribosyl_crysJ1_sf"/>
</dbReference>
<feature type="binding site" evidence="3">
    <location>
        <position position="65"/>
    </location>
    <ligand>
        <name>Mg(2+)</name>
        <dbReference type="ChEBI" id="CHEBI:18420"/>
        <label>1</label>
    </ligand>
</feature>